<keyword evidence="2" id="KW-1003">Cell membrane</keyword>
<dbReference type="InterPro" id="IPR003838">
    <property type="entry name" value="ABC3_permease_C"/>
</dbReference>
<feature type="transmembrane region" description="Helical" evidence="9">
    <location>
        <begin position="593"/>
        <end position="615"/>
    </location>
</feature>
<evidence type="ECO:0000256" key="4">
    <source>
        <dbReference type="ARBA" id="ARBA00022741"/>
    </source>
</evidence>
<feature type="transmembrane region" description="Helical" evidence="9">
    <location>
        <begin position="648"/>
        <end position="670"/>
    </location>
</feature>
<dbReference type="GO" id="GO:0005524">
    <property type="term" value="F:ATP binding"/>
    <property type="evidence" value="ECO:0007669"/>
    <property type="project" value="UniProtKB-KW"/>
</dbReference>
<dbReference type="InterPro" id="IPR017871">
    <property type="entry name" value="ABC_transporter-like_CS"/>
</dbReference>
<dbReference type="RefSeq" id="WP_057822284.1">
    <property type="nucleotide sequence ID" value="NZ_AZEC01000018.1"/>
</dbReference>
<dbReference type="AlphaFoldDB" id="A0A0R1MM24"/>
<evidence type="ECO:0000256" key="5">
    <source>
        <dbReference type="ARBA" id="ARBA00022840"/>
    </source>
</evidence>
<dbReference type="PATRIC" id="fig|1423792.3.peg.1167"/>
<dbReference type="GO" id="GO:0005886">
    <property type="term" value="C:plasma membrane"/>
    <property type="evidence" value="ECO:0007669"/>
    <property type="project" value="UniProtKB-SubCell"/>
</dbReference>
<dbReference type="InterPro" id="IPR003593">
    <property type="entry name" value="AAA+_ATPase"/>
</dbReference>
<dbReference type="PROSITE" id="PS00211">
    <property type="entry name" value="ABC_TRANSPORTER_1"/>
    <property type="match status" value="1"/>
</dbReference>
<evidence type="ECO:0000256" key="3">
    <source>
        <dbReference type="ARBA" id="ARBA00022692"/>
    </source>
</evidence>
<dbReference type="EMBL" id="AZEC01000018">
    <property type="protein sequence ID" value="KRL08894.1"/>
    <property type="molecule type" value="Genomic_DNA"/>
</dbReference>
<dbReference type="PANTHER" id="PTHR24220">
    <property type="entry name" value="IMPORT ATP-BINDING PROTEIN"/>
    <property type="match status" value="1"/>
</dbReference>
<comment type="caution">
    <text evidence="11">The sequence shown here is derived from an EMBL/GenBank/DDBJ whole genome shotgun (WGS) entry which is preliminary data.</text>
</comment>
<keyword evidence="7 9" id="KW-0472">Membrane</keyword>
<keyword evidence="5" id="KW-0067">ATP-binding</keyword>
<dbReference type="InterPro" id="IPR027417">
    <property type="entry name" value="P-loop_NTPase"/>
</dbReference>
<evidence type="ECO:0000256" key="6">
    <source>
        <dbReference type="ARBA" id="ARBA00022989"/>
    </source>
</evidence>
<keyword evidence="3 9" id="KW-0812">Transmembrane</keyword>
<proteinExistence type="inferred from homology"/>
<protein>
    <recommendedName>
        <fullName evidence="10">ABC transporter domain-containing protein</fullName>
    </recommendedName>
</protein>
<dbReference type="Proteomes" id="UP000051330">
    <property type="component" value="Unassembled WGS sequence"/>
</dbReference>
<feature type="transmembrane region" description="Helical" evidence="9">
    <location>
        <begin position="259"/>
        <end position="281"/>
    </location>
</feature>
<comment type="subcellular location">
    <subcellularLocation>
        <location evidence="1">Cell inner membrane</location>
        <topology evidence="1">Multi-pass membrane protein</topology>
    </subcellularLocation>
</comment>
<name>A0A0R1MM24_9LACO</name>
<evidence type="ECO:0000256" key="2">
    <source>
        <dbReference type="ARBA" id="ARBA00022475"/>
    </source>
</evidence>
<evidence type="ECO:0000313" key="11">
    <source>
        <dbReference type="EMBL" id="KRL08894.1"/>
    </source>
</evidence>
<dbReference type="OrthoDB" id="2330242at2"/>
<feature type="transmembrane region" description="Helical" evidence="9">
    <location>
        <begin position="690"/>
        <end position="711"/>
    </location>
</feature>
<keyword evidence="4" id="KW-0547">Nucleotide-binding</keyword>
<keyword evidence="12" id="KW-1185">Reference proteome</keyword>
<evidence type="ECO:0000313" key="12">
    <source>
        <dbReference type="Proteomes" id="UP000051330"/>
    </source>
</evidence>
<evidence type="ECO:0000256" key="7">
    <source>
        <dbReference type="ARBA" id="ARBA00023136"/>
    </source>
</evidence>
<dbReference type="GO" id="GO:0016887">
    <property type="term" value="F:ATP hydrolysis activity"/>
    <property type="evidence" value="ECO:0007669"/>
    <property type="project" value="InterPro"/>
</dbReference>
<evidence type="ECO:0000256" key="8">
    <source>
        <dbReference type="ARBA" id="ARBA00038388"/>
    </source>
</evidence>
<dbReference type="SUPFAM" id="SSF52540">
    <property type="entry name" value="P-loop containing nucleoside triphosphate hydrolases"/>
    <property type="match status" value="1"/>
</dbReference>
<evidence type="ECO:0000259" key="10">
    <source>
        <dbReference type="PROSITE" id="PS50893"/>
    </source>
</evidence>
<dbReference type="InterPro" id="IPR003439">
    <property type="entry name" value="ABC_transporter-like_ATP-bd"/>
</dbReference>
<dbReference type="GO" id="GO:0022857">
    <property type="term" value="F:transmembrane transporter activity"/>
    <property type="evidence" value="ECO:0007669"/>
    <property type="project" value="TreeGrafter"/>
</dbReference>
<organism evidence="11 12">
    <name type="scientific">Schleiferilactobacillus perolens DSM 12744</name>
    <dbReference type="NCBI Taxonomy" id="1423792"/>
    <lineage>
        <taxon>Bacteria</taxon>
        <taxon>Bacillati</taxon>
        <taxon>Bacillota</taxon>
        <taxon>Bacilli</taxon>
        <taxon>Lactobacillales</taxon>
        <taxon>Lactobacillaceae</taxon>
        <taxon>Schleiferilactobacillus</taxon>
    </lineage>
</organism>
<evidence type="ECO:0000256" key="9">
    <source>
        <dbReference type="SAM" id="Phobius"/>
    </source>
</evidence>
<dbReference type="STRING" id="1423792.FD09_GL001147"/>
<comment type="similarity">
    <text evidence="8">Belongs to the ABC transporter superfamily. Macrolide exporter (TC 3.A.1.122) family.</text>
</comment>
<dbReference type="Pfam" id="PF02687">
    <property type="entry name" value="FtsX"/>
    <property type="match status" value="1"/>
</dbReference>
<keyword evidence="6 9" id="KW-1133">Transmembrane helix</keyword>
<feature type="domain" description="ABC transporter" evidence="10">
    <location>
        <begin position="3"/>
        <end position="235"/>
    </location>
</feature>
<dbReference type="Gene3D" id="3.40.50.300">
    <property type="entry name" value="P-loop containing nucleotide triphosphate hydrolases"/>
    <property type="match status" value="1"/>
</dbReference>
<accession>A0A0R1MM24</accession>
<dbReference type="Pfam" id="PF00005">
    <property type="entry name" value="ABC_tran"/>
    <property type="match status" value="1"/>
</dbReference>
<dbReference type="InterPro" id="IPR015854">
    <property type="entry name" value="ABC_transpr_LolD-like"/>
</dbReference>
<dbReference type="PROSITE" id="PS50893">
    <property type="entry name" value="ABC_TRANSPORTER_2"/>
    <property type="match status" value="1"/>
</dbReference>
<reference evidence="11 12" key="1">
    <citation type="journal article" date="2015" name="Genome Announc.">
        <title>Expanding the biotechnology potential of lactobacilli through comparative genomics of 213 strains and associated genera.</title>
        <authorList>
            <person name="Sun Z."/>
            <person name="Harris H.M."/>
            <person name="McCann A."/>
            <person name="Guo C."/>
            <person name="Argimon S."/>
            <person name="Zhang W."/>
            <person name="Yang X."/>
            <person name="Jeffery I.B."/>
            <person name="Cooney J.C."/>
            <person name="Kagawa T.F."/>
            <person name="Liu W."/>
            <person name="Song Y."/>
            <person name="Salvetti E."/>
            <person name="Wrobel A."/>
            <person name="Rasinkangas P."/>
            <person name="Parkhill J."/>
            <person name="Rea M.C."/>
            <person name="O'Sullivan O."/>
            <person name="Ritari J."/>
            <person name="Douillard F.P."/>
            <person name="Paul Ross R."/>
            <person name="Yang R."/>
            <person name="Briner A.E."/>
            <person name="Felis G.E."/>
            <person name="de Vos W.M."/>
            <person name="Barrangou R."/>
            <person name="Klaenhammer T.R."/>
            <person name="Caufield P.W."/>
            <person name="Cui Y."/>
            <person name="Zhang H."/>
            <person name="O'Toole P.W."/>
        </authorList>
    </citation>
    <scope>NUCLEOTIDE SEQUENCE [LARGE SCALE GENOMIC DNA]</scope>
    <source>
        <strain evidence="11 12">DSM 12744</strain>
    </source>
</reference>
<sequence length="721" mass="82178">MELKFEKLTKKYGSKVVLKQISQRFDAKSQITSIIGDSGAGKSTLLNILFGIDQKYEGRYLINGREAHAYSDQEWDYLRSRKIQMVYQDFKLLENFTVAENLTFSNRDYADSYSKRAAPLIQLLGLTDIVQTKVRDISGGQKQRVAIARALLNKPEVLLMDEPTGNLDANNTAELMHYLEKIKTSGISIYIITHDERILPFSDNILRLQHGQLITERQVSNPSAPSSATRSAARMRNSHTPWATLGNYIRLDLFNNWKALVLTSIPLMLILSVFILILSGYKQASVDSFTDVFKGLGENVVYIDTEKFTVDYQKKLNQRGVQSSTDGHRIYFSKDDVQAVSQVNSVAKVVLFSSGNLILDPDRNELQEALQKQDLPEEFKKFRSYSTAPEKIQLTFQSMFLSPENTKYYNPRRLEVVGGRYPEKNNEILVPDFYHKYLSLTGNQTSLVKLHVKDSHNQFQKKQYRISGVYRTDYQNSLAPGVRIGSERAFGLYTKYQDLTDLAMLRSRKSYNEDKEFMTENEATKKYVANIIGSYASYRKSVGLGKPGMLIVANRKEDVPKISKAVRRLFPYYQQQSRYALTHGEFAVTYRQLVLSLVAGIAIVAALLTLIFVFLNKQSIAQRRKELGILFSLGYQKKDVKKIIALEIFNQFVAIYAGAMVVTFVLKRFVLDRTAYGRYFDNLYTLSNQLIIIGVLLITIAISTLWGVSAVKKKKLIDSLK</sequence>
<dbReference type="SMART" id="SM00382">
    <property type="entry name" value="AAA"/>
    <property type="match status" value="1"/>
</dbReference>
<evidence type="ECO:0000256" key="1">
    <source>
        <dbReference type="ARBA" id="ARBA00004429"/>
    </source>
</evidence>
<gene>
    <name evidence="11" type="ORF">FD09_GL001147</name>
</gene>